<evidence type="ECO:0000313" key="3">
    <source>
        <dbReference type="EMBL" id="MBC5631025.1"/>
    </source>
</evidence>
<proteinExistence type="predicted"/>
<dbReference type="RefSeq" id="WP_186861133.1">
    <property type="nucleotide sequence ID" value="NZ_JACOOO010000047.1"/>
</dbReference>
<dbReference type="CDD" id="cd00093">
    <property type="entry name" value="HTH_XRE"/>
    <property type="match status" value="1"/>
</dbReference>
<gene>
    <name evidence="3" type="ORF">H8S20_19550</name>
</gene>
<reference evidence="3 4" key="1">
    <citation type="submission" date="2020-08" db="EMBL/GenBank/DDBJ databases">
        <title>Genome public.</title>
        <authorList>
            <person name="Liu C."/>
            <person name="Sun Q."/>
        </authorList>
    </citation>
    <scope>NUCLEOTIDE SEQUENCE [LARGE SCALE GENOMIC DNA]</scope>
    <source>
        <strain evidence="3 4">NSJ-6</strain>
    </source>
</reference>
<organism evidence="3 4">
    <name type="scientific">Clostridium hominis</name>
    <dbReference type="NCBI Taxonomy" id="2763036"/>
    <lineage>
        <taxon>Bacteria</taxon>
        <taxon>Bacillati</taxon>
        <taxon>Bacillota</taxon>
        <taxon>Clostridia</taxon>
        <taxon>Eubacteriales</taxon>
        <taxon>Clostridiaceae</taxon>
        <taxon>Clostridium</taxon>
    </lineage>
</organism>
<dbReference type="Pfam" id="PF01381">
    <property type="entry name" value="HTH_3"/>
    <property type="match status" value="1"/>
</dbReference>
<dbReference type="SMART" id="SM00530">
    <property type="entry name" value="HTH_XRE"/>
    <property type="match status" value="1"/>
</dbReference>
<dbReference type="SUPFAM" id="SSF47413">
    <property type="entry name" value="lambda repressor-like DNA-binding domains"/>
    <property type="match status" value="1"/>
</dbReference>
<dbReference type="PANTHER" id="PTHR46558:SF11">
    <property type="entry name" value="HTH-TYPE TRANSCRIPTIONAL REGULATOR XRE"/>
    <property type="match status" value="1"/>
</dbReference>
<dbReference type="InterPro" id="IPR010982">
    <property type="entry name" value="Lambda_DNA-bd_dom_sf"/>
</dbReference>
<dbReference type="InterPro" id="IPR001387">
    <property type="entry name" value="Cro/C1-type_HTH"/>
</dbReference>
<accession>A0ABR7DIV3</accession>
<dbReference type="EMBL" id="JACOOO010000047">
    <property type="protein sequence ID" value="MBC5631025.1"/>
    <property type="molecule type" value="Genomic_DNA"/>
</dbReference>
<evidence type="ECO:0000256" key="1">
    <source>
        <dbReference type="ARBA" id="ARBA00023125"/>
    </source>
</evidence>
<comment type="caution">
    <text evidence="3">The sequence shown here is derived from an EMBL/GenBank/DDBJ whole genome shotgun (WGS) entry which is preliminary data.</text>
</comment>
<evidence type="ECO:0000259" key="2">
    <source>
        <dbReference type="PROSITE" id="PS50943"/>
    </source>
</evidence>
<name>A0ABR7DIV3_9CLOT</name>
<keyword evidence="4" id="KW-1185">Reference proteome</keyword>
<dbReference type="Proteomes" id="UP000596929">
    <property type="component" value="Unassembled WGS sequence"/>
</dbReference>
<dbReference type="PROSITE" id="PS50943">
    <property type="entry name" value="HTH_CROC1"/>
    <property type="match status" value="1"/>
</dbReference>
<evidence type="ECO:0000313" key="4">
    <source>
        <dbReference type="Proteomes" id="UP000596929"/>
    </source>
</evidence>
<sequence length="138" mass="15368">MLGEKVKTLRKALKITQKELANTVGVSQSTIGMIEGNRQGASNDTLLKLAIALNTTVDDLLSDSSIENEIKLSTRAEKDIEKALKQTLEDLSNTQDGLMFSGEPIDDETRELLKISLENSMRLAKQIAKQKYTPKKYR</sequence>
<feature type="domain" description="HTH cro/C1-type" evidence="2">
    <location>
        <begin position="6"/>
        <end position="60"/>
    </location>
</feature>
<keyword evidence="1" id="KW-0238">DNA-binding</keyword>
<dbReference type="Gene3D" id="1.10.260.40">
    <property type="entry name" value="lambda repressor-like DNA-binding domains"/>
    <property type="match status" value="1"/>
</dbReference>
<dbReference type="PANTHER" id="PTHR46558">
    <property type="entry name" value="TRACRIPTIONAL REGULATORY PROTEIN-RELATED-RELATED"/>
    <property type="match status" value="1"/>
</dbReference>
<protein>
    <submittedName>
        <fullName evidence="3">Helix-turn-helix transcriptional regulator</fullName>
    </submittedName>
</protein>